<comment type="similarity">
    <text evidence="5">Belongs to the SepF family.</text>
</comment>
<dbReference type="RefSeq" id="WP_230869642.1">
    <property type="nucleotide sequence ID" value="NZ_CP046640.1"/>
</dbReference>
<dbReference type="Gene3D" id="3.30.110.150">
    <property type="entry name" value="SepF-like protein"/>
    <property type="match status" value="1"/>
</dbReference>
<dbReference type="InterPro" id="IPR038594">
    <property type="entry name" value="SepF-like_sf"/>
</dbReference>
<organism evidence="6 7">
    <name type="scientific">Iocasia fonsfrigidae</name>
    <dbReference type="NCBI Taxonomy" id="2682810"/>
    <lineage>
        <taxon>Bacteria</taxon>
        <taxon>Bacillati</taxon>
        <taxon>Bacillota</taxon>
        <taxon>Clostridia</taxon>
        <taxon>Halanaerobiales</taxon>
        <taxon>Halanaerobiaceae</taxon>
        <taxon>Iocasia</taxon>
    </lineage>
</organism>
<dbReference type="InterPro" id="IPR007561">
    <property type="entry name" value="Cell_div_SepF/SepF-rel"/>
</dbReference>
<keyword evidence="2 5" id="KW-0717">Septation</keyword>
<dbReference type="KEGG" id="ifn:GM661_08740"/>
<keyword evidence="5" id="KW-0963">Cytoplasm</keyword>
<evidence type="ECO:0000256" key="5">
    <source>
        <dbReference type="HAMAP-Rule" id="MF_01197"/>
    </source>
</evidence>
<dbReference type="GO" id="GO:0000917">
    <property type="term" value="P:division septum assembly"/>
    <property type="evidence" value="ECO:0007669"/>
    <property type="project" value="UniProtKB-KW"/>
</dbReference>
<dbReference type="GO" id="GO:0043093">
    <property type="term" value="P:FtsZ-dependent cytokinesis"/>
    <property type="evidence" value="ECO:0007669"/>
    <property type="project" value="UniProtKB-UniRule"/>
</dbReference>
<dbReference type="PANTHER" id="PTHR35798:SF1">
    <property type="entry name" value="CELL DIVISION PROTEIN SEPF"/>
    <property type="match status" value="1"/>
</dbReference>
<evidence type="ECO:0000256" key="2">
    <source>
        <dbReference type="ARBA" id="ARBA00023210"/>
    </source>
</evidence>
<reference evidence="6" key="1">
    <citation type="submission" date="2019-12" db="EMBL/GenBank/DDBJ databases">
        <authorList>
            <person name="zhang j."/>
            <person name="sun C.M."/>
        </authorList>
    </citation>
    <scope>NUCLEOTIDE SEQUENCE</scope>
    <source>
        <strain evidence="6">NS-1</strain>
    </source>
</reference>
<name>A0A8A7KD78_9FIRM</name>
<comment type="subcellular location">
    <subcellularLocation>
        <location evidence="5">Cytoplasm</location>
    </subcellularLocation>
    <text evidence="5">Localizes to the division site, in a FtsZ-dependent manner.</text>
</comment>
<keyword evidence="7" id="KW-1185">Reference proteome</keyword>
<dbReference type="PANTHER" id="PTHR35798">
    <property type="entry name" value="CELL DIVISION PROTEIN SEPF"/>
    <property type="match status" value="1"/>
</dbReference>
<dbReference type="HAMAP" id="MF_01197">
    <property type="entry name" value="SepF"/>
    <property type="match status" value="1"/>
</dbReference>
<dbReference type="InterPro" id="IPR023052">
    <property type="entry name" value="Cell_div_SepF"/>
</dbReference>
<keyword evidence="1 5" id="KW-0132">Cell division</keyword>
<dbReference type="EMBL" id="CP046640">
    <property type="protein sequence ID" value="QTL98055.1"/>
    <property type="molecule type" value="Genomic_DNA"/>
</dbReference>
<evidence type="ECO:0000256" key="3">
    <source>
        <dbReference type="ARBA" id="ARBA00023306"/>
    </source>
</evidence>
<dbReference type="Proteomes" id="UP000665020">
    <property type="component" value="Chromosome"/>
</dbReference>
<evidence type="ECO:0000313" key="6">
    <source>
        <dbReference type="EMBL" id="QTL98055.1"/>
    </source>
</evidence>
<proteinExistence type="inferred from homology"/>
<accession>A0A8A7KD78</accession>
<gene>
    <name evidence="5 6" type="primary">sepF</name>
    <name evidence="6" type="ORF">GM661_08740</name>
</gene>
<dbReference type="GO" id="GO:0005737">
    <property type="term" value="C:cytoplasm"/>
    <property type="evidence" value="ECO:0007669"/>
    <property type="project" value="UniProtKB-SubCell"/>
</dbReference>
<keyword evidence="3 5" id="KW-0131">Cell cycle</keyword>
<sequence>MRFKEIWERILDFFGLANGQEEEYYEEHNDERVISIYRKKQGFSIMIYHPESFNEVQNLVDEIKAKKPIILNLEELDRELARRIIDFMSGAVYGIGGNIQKVAEYIFVFTPHNIDIDSGVLKESRSLFS</sequence>
<comment type="function">
    <text evidence="4 5">Cell division protein that is part of the divisome complex and is recruited early to the Z-ring. Probably stimulates Z-ring formation, perhaps through the cross-linking of FtsZ protofilaments. Its function overlaps with FtsA.</text>
</comment>
<dbReference type="AlphaFoldDB" id="A0A8A7KD78"/>
<comment type="subunit">
    <text evidence="5">Homodimer. Interacts with FtsZ.</text>
</comment>
<evidence type="ECO:0000256" key="1">
    <source>
        <dbReference type="ARBA" id="ARBA00022618"/>
    </source>
</evidence>
<protein>
    <recommendedName>
        <fullName evidence="5">Cell division protein SepF</fullName>
    </recommendedName>
</protein>
<dbReference type="Pfam" id="PF04472">
    <property type="entry name" value="SepF"/>
    <property type="match status" value="1"/>
</dbReference>
<evidence type="ECO:0000313" key="7">
    <source>
        <dbReference type="Proteomes" id="UP000665020"/>
    </source>
</evidence>
<evidence type="ECO:0000256" key="4">
    <source>
        <dbReference type="ARBA" id="ARBA00044936"/>
    </source>
</evidence>